<evidence type="ECO:0000313" key="3">
    <source>
        <dbReference type="EMBL" id="MEK8049353.1"/>
    </source>
</evidence>
<evidence type="ECO:0008006" key="5">
    <source>
        <dbReference type="Google" id="ProtNLM"/>
    </source>
</evidence>
<protein>
    <recommendedName>
        <fullName evidence="5">TonB-dependent receptor</fullName>
    </recommendedName>
</protein>
<gene>
    <name evidence="3" type="ORF">AACH10_03785</name>
</gene>
<feature type="signal peptide" evidence="2">
    <location>
        <begin position="1"/>
        <end position="21"/>
    </location>
</feature>
<name>A0ABU9CC73_9BURK</name>
<keyword evidence="2" id="KW-0732">Signal</keyword>
<sequence length="1111" mass="118994">MCPLACAAAAVLGLNTPWAQAQSSAGSAPPAGSPTDVRYTPLSAGDARLFPQIPGQDAQPGVLFRGERAGVNYAANAGVQRIVVEVDRDGVPADGQSPVQLTVRLFDAKGQPLVGEAFATLEHSGGRVLLPGAHTDEAGPRGLDADRTVPGVQLKVTGGVATFTLLAPATAQDVRVRVSAGDHEAAGTISFVPELRQMVAAGLVEGIVNFRNHAVLTPVRQGDAFEREIQSWAREFSGGKANIGARTAFFLKGTIRGDLLLTAGYDSDKDTRARLLRDIRPDEYYPVYGDASLRSVDARSGSRLFVRVDQAKSYALYGDFATGDGFSQPIGQGNVASLKARSLGAWNRTATGVRLHHEEGRVVGNLFVFQDTLRNVVEEFSSQGSGPYGLRNSAVVEGSEKVEVVVRDRAQPARIVSVRALARLIDYSFEPFSGRILLSQFLPAVDDSLNPVSLRVSYEVDQGGDPYWTVGGDAQVKLTDAIEVGGSLVKDRNPLSPYDLASANATWRMGPRTAAVVEVAQSTSTVNTNPANQNVTPGLAGRTGEVTGKAARLEFTHEDERTEARLSAGRSSPAFNNPGAPLSGGRGEAYGIAGIKLTPELKAYVEGYKSEDRNTGGGDRSQAGLGLRWLASERLTLDASLRSARETVGTHGNGVLTSPFGLTSGLSGSIATGSAGGALGYGAAVLDPVSGLPVITQGGLSTATTSLAAGTQLSSDTVRLGLGWRATDLMRLGAEVETDVSGDSRRRAALGADYQVAERTRLYGRYERQSGWVQMAGVSDTGRSASAFAFGVESTYLKDTQLFSEYRLRDAVSGRDLQLASGVRQGWDIAEGWRATGAYEQVNVLSGSTAKTQAVAGALDWTAHPLWRAGTRLEVRRSGDLAGTADNDAFTTTLWQVTVARKLDRDWTLLGRNYLLRTDYAARGDVLQDRAQIGLAYRDTDTNRVNALARIEHKLERDASNATVGELRTRAWIASAHADWHPTRPWWFTGRVAGKWQTDRFEAGVSDSFRAQLVSGRVVYDITERWDIGAMAAAQIGQHGARQTAFGVEAGYLLRTNLWLSAGVNATGFAGDADLAGYEYTRSGAYVRLRFKFDENLFKRRDHEVNRSLDR</sequence>
<dbReference type="InterPro" id="IPR013783">
    <property type="entry name" value="Ig-like_fold"/>
</dbReference>
<dbReference type="RefSeq" id="WP_341409021.1">
    <property type="nucleotide sequence ID" value="NZ_JBBUTH010000001.1"/>
</dbReference>
<keyword evidence="4" id="KW-1185">Reference proteome</keyword>
<organism evidence="3 4">
    <name type="scientific">Pseudaquabacterium inlustre</name>
    <dbReference type="NCBI Taxonomy" id="2984192"/>
    <lineage>
        <taxon>Bacteria</taxon>
        <taxon>Pseudomonadati</taxon>
        <taxon>Pseudomonadota</taxon>
        <taxon>Betaproteobacteria</taxon>
        <taxon>Burkholderiales</taxon>
        <taxon>Sphaerotilaceae</taxon>
        <taxon>Pseudaquabacterium</taxon>
    </lineage>
</organism>
<dbReference type="Gene3D" id="2.60.40.10">
    <property type="entry name" value="Immunoglobulins"/>
    <property type="match status" value="1"/>
</dbReference>
<dbReference type="InterPro" id="IPR008964">
    <property type="entry name" value="Invasin/intimin_cell_adhesion"/>
</dbReference>
<dbReference type="EMBL" id="JBBUTH010000001">
    <property type="protein sequence ID" value="MEK8049353.1"/>
    <property type="molecule type" value="Genomic_DNA"/>
</dbReference>
<evidence type="ECO:0000256" key="2">
    <source>
        <dbReference type="SAM" id="SignalP"/>
    </source>
</evidence>
<feature type="chain" id="PRO_5045688067" description="TonB-dependent receptor" evidence="2">
    <location>
        <begin position="22"/>
        <end position="1111"/>
    </location>
</feature>
<evidence type="ECO:0000256" key="1">
    <source>
        <dbReference type="SAM" id="MobiDB-lite"/>
    </source>
</evidence>
<dbReference type="SUPFAM" id="SSF56935">
    <property type="entry name" value="Porins"/>
    <property type="match status" value="1"/>
</dbReference>
<proteinExistence type="predicted"/>
<comment type="caution">
    <text evidence="3">The sequence shown here is derived from an EMBL/GenBank/DDBJ whole genome shotgun (WGS) entry which is preliminary data.</text>
</comment>
<dbReference type="SUPFAM" id="SSF49373">
    <property type="entry name" value="Invasin/intimin cell-adhesion fragments"/>
    <property type="match status" value="1"/>
</dbReference>
<evidence type="ECO:0000313" key="4">
    <source>
        <dbReference type="Proteomes" id="UP001365405"/>
    </source>
</evidence>
<accession>A0ABU9CC73</accession>
<reference evidence="3 4" key="1">
    <citation type="submission" date="2024-04" db="EMBL/GenBank/DDBJ databases">
        <title>Novel species of the genus Ideonella isolated from streams.</title>
        <authorList>
            <person name="Lu H."/>
        </authorList>
    </citation>
    <scope>NUCLEOTIDE SEQUENCE [LARGE SCALE GENOMIC DNA]</scope>
    <source>
        <strain evidence="3 4">DXS22W</strain>
    </source>
</reference>
<dbReference type="Proteomes" id="UP001365405">
    <property type="component" value="Unassembled WGS sequence"/>
</dbReference>
<feature type="region of interest" description="Disordered" evidence="1">
    <location>
        <begin position="559"/>
        <end position="582"/>
    </location>
</feature>